<dbReference type="HOGENOM" id="CLU_2654192_0_0_1"/>
<evidence type="ECO:0000313" key="1">
    <source>
        <dbReference type="EMBL" id="CCD44905.1"/>
    </source>
</evidence>
<dbReference type="InParanoid" id="G2XWN5"/>
<dbReference type="EMBL" id="FQ790272">
    <property type="protein sequence ID" value="CCD44905.1"/>
    <property type="molecule type" value="Genomic_DNA"/>
</dbReference>
<organism evidence="1 2">
    <name type="scientific">Botryotinia fuckeliana (strain T4)</name>
    <name type="common">Noble rot fungus</name>
    <name type="synonym">Botrytis cinerea</name>
    <dbReference type="NCBI Taxonomy" id="999810"/>
    <lineage>
        <taxon>Eukaryota</taxon>
        <taxon>Fungi</taxon>
        <taxon>Dikarya</taxon>
        <taxon>Ascomycota</taxon>
        <taxon>Pezizomycotina</taxon>
        <taxon>Leotiomycetes</taxon>
        <taxon>Helotiales</taxon>
        <taxon>Sclerotiniaceae</taxon>
        <taxon>Botrytis</taxon>
    </lineage>
</organism>
<reference evidence="2" key="1">
    <citation type="journal article" date="2011" name="PLoS Genet.">
        <title>Genomic analysis of the necrotrophic fungal pathogens Sclerotinia sclerotiorum and Botrytis cinerea.</title>
        <authorList>
            <person name="Amselem J."/>
            <person name="Cuomo C.A."/>
            <person name="van Kan J.A."/>
            <person name="Viaud M."/>
            <person name="Benito E.P."/>
            <person name="Couloux A."/>
            <person name="Coutinho P.M."/>
            <person name="de Vries R.P."/>
            <person name="Dyer P.S."/>
            <person name="Fillinger S."/>
            <person name="Fournier E."/>
            <person name="Gout L."/>
            <person name="Hahn M."/>
            <person name="Kohn L."/>
            <person name="Lapalu N."/>
            <person name="Plummer K.M."/>
            <person name="Pradier J.M."/>
            <person name="Quevillon E."/>
            <person name="Sharon A."/>
            <person name="Simon A."/>
            <person name="ten Have A."/>
            <person name="Tudzynski B."/>
            <person name="Tudzynski P."/>
            <person name="Wincker P."/>
            <person name="Andrew M."/>
            <person name="Anthouard V."/>
            <person name="Beever R.E."/>
            <person name="Beffa R."/>
            <person name="Benoit I."/>
            <person name="Bouzid O."/>
            <person name="Brault B."/>
            <person name="Chen Z."/>
            <person name="Choquer M."/>
            <person name="Collemare J."/>
            <person name="Cotton P."/>
            <person name="Danchin E.G."/>
            <person name="Da Silva C."/>
            <person name="Gautier A."/>
            <person name="Giraud C."/>
            <person name="Giraud T."/>
            <person name="Gonzalez C."/>
            <person name="Grossetete S."/>
            <person name="Guldener U."/>
            <person name="Henrissat B."/>
            <person name="Howlett B.J."/>
            <person name="Kodira C."/>
            <person name="Kretschmer M."/>
            <person name="Lappartient A."/>
            <person name="Leroch M."/>
            <person name="Levis C."/>
            <person name="Mauceli E."/>
            <person name="Neuveglise C."/>
            <person name="Oeser B."/>
            <person name="Pearson M."/>
            <person name="Poulain J."/>
            <person name="Poussereau N."/>
            <person name="Quesneville H."/>
            <person name="Rascle C."/>
            <person name="Schumacher J."/>
            <person name="Segurens B."/>
            <person name="Sexton A."/>
            <person name="Silva E."/>
            <person name="Sirven C."/>
            <person name="Soanes D.M."/>
            <person name="Talbot N.J."/>
            <person name="Templeton M."/>
            <person name="Yandava C."/>
            <person name="Yarden O."/>
            <person name="Zeng Q."/>
            <person name="Rollins J.A."/>
            <person name="Lebrun M.H."/>
            <person name="Dickman M."/>
        </authorList>
    </citation>
    <scope>NUCLEOTIDE SEQUENCE [LARGE SCALE GENOMIC DNA]</scope>
    <source>
        <strain evidence="2">T4</strain>
    </source>
</reference>
<dbReference type="AlphaFoldDB" id="G2XWN5"/>
<name>G2XWN5_BOTF4</name>
<protein>
    <submittedName>
        <fullName evidence="1">Uncharacterized protein</fullName>
    </submittedName>
</protein>
<gene>
    <name evidence="1" type="ORF">BofuT4_P052540.1</name>
</gene>
<dbReference type="Proteomes" id="UP000008177">
    <property type="component" value="Unplaced contigs"/>
</dbReference>
<evidence type="ECO:0000313" key="2">
    <source>
        <dbReference type="Proteomes" id="UP000008177"/>
    </source>
</evidence>
<accession>G2XWN5</accession>
<proteinExistence type="predicted"/>
<sequence length="76" mass="8539">MCALRLLQSLDGIHPNLLCSFAEITVGLVFDRQESGIRALQPSGLQSNNEKREDSDLVWAFKWSAMLISFGILNSW</sequence>